<dbReference type="GO" id="GO:0070210">
    <property type="term" value="C:Rpd3L-Expanded complex"/>
    <property type="evidence" value="ECO:0007669"/>
    <property type="project" value="TreeGrafter"/>
</dbReference>
<dbReference type="GO" id="GO:0006355">
    <property type="term" value="P:regulation of DNA-templated transcription"/>
    <property type="evidence" value="ECO:0007669"/>
    <property type="project" value="TreeGrafter"/>
</dbReference>
<dbReference type="EMBL" id="JARKIB010000063">
    <property type="protein sequence ID" value="KAJ7751081.1"/>
    <property type="molecule type" value="Genomic_DNA"/>
</dbReference>
<gene>
    <name evidence="2" type="ORF">B0H16DRAFT_1548582</name>
    <name evidence="3" type="ORF">B0H16DRAFT_1548787</name>
</gene>
<evidence type="ECO:0000313" key="2">
    <source>
        <dbReference type="EMBL" id="KAJ7751034.1"/>
    </source>
</evidence>
<comment type="caution">
    <text evidence="3">The sequence shown here is derived from an EMBL/GenBank/DDBJ whole genome shotgun (WGS) entry which is preliminary data.</text>
</comment>
<name>A0AAD7N9M0_9AGAR</name>
<dbReference type="GO" id="GO:0034967">
    <property type="term" value="C:Set3 complex"/>
    <property type="evidence" value="ECO:0007669"/>
    <property type="project" value="TreeGrafter"/>
</dbReference>
<dbReference type="GO" id="GO:0006325">
    <property type="term" value="P:chromatin organization"/>
    <property type="evidence" value="ECO:0007669"/>
    <property type="project" value="UniProtKB-KW"/>
</dbReference>
<dbReference type="SUPFAM" id="SSF57903">
    <property type="entry name" value="FYVE/PHD zinc finger"/>
    <property type="match status" value="1"/>
</dbReference>
<dbReference type="AlphaFoldDB" id="A0AAD7N9M0"/>
<evidence type="ECO:0000313" key="3">
    <source>
        <dbReference type="EMBL" id="KAJ7751081.1"/>
    </source>
</evidence>
<organism evidence="3 4">
    <name type="scientific">Mycena metata</name>
    <dbReference type="NCBI Taxonomy" id="1033252"/>
    <lineage>
        <taxon>Eukaryota</taxon>
        <taxon>Fungi</taxon>
        <taxon>Dikarya</taxon>
        <taxon>Basidiomycota</taxon>
        <taxon>Agaricomycotina</taxon>
        <taxon>Agaricomycetes</taxon>
        <taxon>Agaricomycetidae</taxon>
        <taxon>Agaricales</taxon>
        <taxon>Marasmiineae</taxon>
        <taxon>Mycenaceae</taxon>
        <taxon>Mycena</taxon>
    </lineage>
</organism>
<dbReference type="InterPro" id="IPR013083">
    <property type="entry name" value="Znf_RING/FYVE/PHD"/>
</dbReference>
<dbReference type="Gene3D" id="3.30.40.10">
    <property type="entry name" value="Zinc/RING finger domain, C3HC4 (zinc finger)"/>
    <property type="match status" value="1"/>
</dbReference>
<keyword evidence="4" id="KW-1185">Reference proteome</keyword>
<dbReference type="EMBL" id="JARKIB010000063">
    <property type="protein sequence ID" value="KAJ7751034.1"/>
    <property type="molecule type" value="Genomic_DNA"/>
</dbReference>
<accession>A0AAD7N9M0</accession>
<protein>
    <recommendedName>
        <fullName evidence="5">Zinc finger PHD-type domain-containing protein</fullName>
    </recommendedName>
</protein>
<sequence>MMGDVGKGKGCRASLRIRMWAGSLLVMARTPLVGPPAFAAGSSANADAGDEIRCRCGSSVDDGFSIACDVCGRWCHAACFGSDEASVPEEWRYWVCAPGG</sequence>
<evidence type="ECO:0008006" key="5">
    <source>
        <dbReference type="Google" id="ProtNLM"/>
    </source>
</evidence>
<reference evidence="3" key="1">
    <citation type="submission" date="2023-03" db="EMBL/GenBank/DDBJ databases">
        <title>Massive genome expansion in bonnet fungi (Mycena s.s.) driven by repeated elements and novel gene families across ecological guilds.</title>
        <authorList>
            <consortium name="Lawrence Berkeley National Laboratory"/>
            <person name="Harder C.B."/>
            <person name="Miyauchi S."/>
            <person name="Viragh M."/>
            <person name="Kuo A."/>
            <person name="Thoen E."/>
            <person name="Andreopoulos B."/>
            <person name="Lu D."/>
            <person name="Skrede I."/>
            <person name="Drula E."/>
            <person name="Henrissat B."/>
            <person name="Morin E."/>
            <person name="Kohler A."/>
            <person name="Barry K."/>
            <person name="LaButti K."/>
            <person name="Morin E."/>
            <person name="Salamov A."/>
            <person name="Lipzen A."/>
            <person name="Mereny Z."/>
            <person name="Hegedus B."/>
            <person name="Baldrian P."/>
            <person name="Stursova M."/>
            <person name="Weitz H."/>
            <person name="Taylor A."/>
            <person name="Grigoriev I.V."/>
            <person name="Nagy L.G."/>
            <person name="Martin F."/>
            <person name="Kauserud H."/>
        </authorList>
    </citation>
    <scope>NUCLEOTIDE SEQUENCE</scope>
    <source>
        <strain evidence="3">CBHHK182m</strain>
    </source>
</reference>
<dbReference type="PANTHER" id="PTHR46462">
    <property type="entry name" value="UPSET, ISOFORM A"/>
    <property type="match status" value="1"/>
</dbReference>
<keyword evidence="1" id="KW-0156">Chromatin regulator</keyword>
<evidence type="ECO:0000256" key="1">
    <source>
        <dbReference type="ARBA" id="ARBA00022853"/>
    </source>
</evidence>
<dbReference type="Proteomes" id="UP001215598">
    <property type="component" value="Unassembled WGS sequence"/>
</dbReference>
<dbReference type="InterPro" id="IPR011011">
    <property type="entry name" value="Znf_FYVE_PHD"/>
</dbReference>
<proteinExistence type="predicted"/>
<dbReference type="Pfam" id="PF20826">
    <property type="entry name" value="PHD_5"/>
    <property type="match status" value="1"/>
</dbReference>
<evidence type="ECO:0000313" key="4">
    <source>
        <dbReference type="Proteomes" id="UP001215598"/>
    </source>
</evidence>
<dbReference type="PANTHER" id="PTHR46462:SF3">
    <property type="entry name" value="UPSET, ISOFORM A"/>
    <property type="match status" value="1"/>
</dbReference>